<keyword evidence="4" id="KW-1185">Reference proteome</keyword>
<dbReference type="Proteomes" id="UP000824681">
    <property type="component" value="Chromosome"/>
</dbReference>
<sequence length="129" mass="12484">MWIGAAVAVAALTGLGAHFARVGLDEADKLSSVIGGFAGLAGLALAAYGLLPAQPGNRPARGPGRGPEKSPGAASPGATASGPRSVAVAGDNSGAITTGDDATNVHARAQGPGQEPARPARDDRPAGEQ</sequence>
<protein>
    <submittedName>
        <fullName evidence="3">Uncharacterized protein</fullName>
    </submittedName>
</protein>
<evidence type="ECO:0000313" key="4">
    <source>
        <dbReference type="Proteomes" id="UP000824681"/>
    </source>
</evidence>
<dbReference type="EMBL" id="CP068985">
    <property type="protein sequence ID" value="QYC39251.1"/>
    <property type="molecule type" value="Genomic_DNA"/>
</dbReference>
<feature type="transmembrane region" description="Helical" evidence="2">
    <location>
        <begin position="30"/>
        <end position="51"/>
    </location>
</feature>
<reference evidence="3 4" key="1">
    <citation type="journal article" date="2021" name="ACS Chem. Biol.">
        <title>Genomic-Led Discovery of a Novel Glycopeptide Antibiotic by Nonomuraea coxensis DSM 45129.</title>
        <authorList>
            <person name="Yushchuk O."/>
            <person name="Vior N.M."/>
            <person name="Andreo-Vidal A."/>
            <person name="Berini F."/>
            <person name="Ruckert C."/>
            <person name="Busche T."/>
            <person name="Binda E."/>
            <person name="Kalinowski J."/>
            <person name="Truman A.W."/>
            <person name="Marinelli F."/>
        </authorList>
    </citation>
    <scope>NUCLEOTIDE SEQUENCE [LARGE SCALE GENOMIC DNA]</scope>
    <source>
        <strain evidence="3 4">DSM 45129</strain>
    </source>
</reference>
<feature type="compositionally biased region" description="Basic and acidic residues" evidence="1">
    <location>
        <begin position="118"/>
        <end position="129"/>
    </location>
</feature>
<feature type="compositionally biased region" description="Low complexity" evidence="1">
    <location>
        <begin position="70"/>
        <end position="83"/>
    </location>
</feature>
<gene>
    <name evidence="3" type="ORF">Nocox_08130</name>
</gene>
<feature type="region of interest" description="Disordered" evidence="1">
    <location>
        <begin position="52"/>
        <end position="129"/>
    </location>
</feature>
<name>A0ABX8TVH5_9ACTN</name>
<accession>A0ABX8TVH5</accession>
<evidence type="ECO:0000256" key="1">
    <source>
        <dbReference type="SAM" id="MobiDB-lite"/>
    </source>
</evidence>
<organism evidence="3 4">
    <name type="scientific">Nonomuraea coxensis DSM 45129</name>
    <dbReference type="NCBI Taxonomy" id="1122611"/>
    <lineage>
        <taxon>Bacteria</taxon>
        <taxon>Bacillati</taxon>
        <taxon>Actinomycetota</taxon>
        <taxon>Actinomycetes</taxon>
        <taxon>Streptosporangiales</taxon>
        <taxon>Streptosporangiaceae</taxon>
        <taxon>Nonomuraea</taxon>
    </lineage>
</organism>
<feature type="compositionally biased region" description="Low complexity" evidence="1">
    <location>
        <begin position="52"/>
        <end position="62"/>
    </location>
</feature>
<proteinExistence type="predicted"/>
<keyword evidence="2" id="KW-0472">Membrane</keyword>
<keyword evidence="2" id="KW-1133">Transmembrane helix</keyword>
<evidence type="ECO:0000313" key="3">
    <source>
        <dbReference type="EMBL" id="QYC39251.1"/>
    </source>
</evidence>
<keyword evidence="2" id="KW-0812">Transmembrane</keyword>
<evidence type="ECO:0000256" key="2">
    <source>
        <dbReference type="SAM" id="Phobius"/>
    </source>
</evidence>